<accession>A0A0E9WHF0</accession>
<dbReference type="EMBL" id="GBXM01018805">
    <property type="protein sequence ID" value="JAH89772.1"/>
    <property type="molecule type" value="Transcribed_RNA"/>
</dbReference>
<sequence length="47" mass="5262">MCVCAVSQFKQTCKMSCKALSLSNAKTRQIHPVLTGVFFNENYMCLS</sequence>
<reference evidence="1" key="2">
    <citation type="journal article" date="2015" name="Fish Shellfish Immunol.">
        <title>Early steps in the European eel (Anguilla anguilla)-Vibrio vulnificus interaction in the gills: Role of the RtxA13 toxin.</title>
        <authorList>
            <person name="Callol A."/>
            <person name="Pajuelo D."/>
            <person name="Ebbesson L."/>
            <person name="Teles M."/>
            <person name="MacKenzie S."/>
            <person name="Amaro C."/>
        </authorList>
    </citation>
    <scope>NUCLEOTIDE SEQUENCE</scope>
</reference>
<evidence type="ECO:0000313" key="1">
    <source>
        <dbReference type="EMBL" id="JAH89772.1"/>
    </source>
</evidence>
<organism evidence="1">
    <name type="scientific">Anguilla anguilla</name>
    <name type="common">European freshwater eel</name>
    <name type="synonym">Muraena anguilla</name>
    <dbReference type="NCBI Taxonomy" id="7936"/>
    <lineage>
        <taxon>Eukaryota</taxon>
        <taxon>Metazoa</taxon>
        <taxon>Chordata</taxon>
        <taxon>Craniata</taxon>
        <taxon>Vertebrata</taxon>
        <taxon>Euteleostomi</taxon>
        <taxon>Actinopterygii</taxon>
        <taxon>Neopterygii</taxon>
        <taxon>Teleostei</taxon>
        <taxon>Anguilliformes</taxon>
        <taxon>Anguillidae</taxon>
        <taxon>Anguilla</taxon>
    </lineage>
</organism>
<protein>
    <submittedName>
        <fullName evidence="1">Uncharacterized protein</fullName>
    </submittedName>
</protein>
<reference evidence="1" key="1">
    <citation type="submission" date="2014-11" db="EMBL/GenBank/DDBJ databases">
        <authorList>
            <person name="Amaro Gonzalez C."/>
        </authorList>
    </citation>
    <scope>NUCLEOTIDE SEQUENCE</scope>
</reference>
<proteinExistence type="predicted"/>
<dbReference type="AlphaFoldDB" id="A0A0E9WHF0"/>
<name>A0A0E9WHF0_ANGAN</name>